<keyword evidence="1" id="KW-0472">Membrane</keyword>
<evidence type="ECO:0000256" key="1">
    <source>
        <dbReference type="SAM" id="Phobius"/>
    </source>
</evidence>
<protein>
    <submittedName>
        <fullName evidence="2">Uncharacterized protein</fullName>
    </submittedName>
</protein>
<feature type="transmembrane region" description="Helical" evidence="1">
    <location>
        <begin position="43"/>
        <end position="60"/>
    </location>
</feature>
<evidence type="ECO:0000313" key="3">
    <source>
        <dbReference type="Proteomes" id="UP000285138"/>
    </source>
</evidence>
<feature type="transmembrane region" description="Helical" evidence="1">
    <location>
        <begin position="21"/>
        <end position="37"/>
    </location>
</feature>
<evidence type="ECO:0000313" key="2">
    <source>
        <dbReference type="EMBL" id="RQD75996.1"/>
    </source>
</evidence>
<keyword evidence="1" id="KW-0812">Transmembrane</keyword>
<organism evidence="2 3">
    <name type="scientific">Candidatus Syntrophonatronum acetioxidans</name>
    <dbReference type="NCBI Taxonomy" id="1795816"/>
    <lineage>
        <taxon>Bacteria</taxon>
        <taxon>Bacillati</taxon>
        <taxon>Bacillota</taxon>
        <taxon>Clostridia</taxon>
        <taxon>Eubacteriales</taxon>
        <taxon>Syntrophomonadaceae</taxon>
        <taxon>Candidatus Syntrophonatronum</taxon>
    </lineage>
</organism>
<accession>A0A424YEM2</accession>
<dbReference type="AlphaFoldDB" id="A0A424YEM2"/>
<comment type="caution">
    <text evidence="2">The sequence shown here is derived from an EMBL/GenBank/DDBJ whole genome shotgun (WGS) entry which is preliminary data.</text>
</comment>
<dbReference type="Proteomes" id="UP000285138">
    <property type="component" value="Unassembled WGS sequence"/>
</dbReference>
<reference evidence="2 3" key="1">
    <citation type="submission" date="2018-08" db="EMBL/GenBank/DDBJ databases">
        <title>The metabolism and importance of syntrophic acetate oxidation coupled to methane or sulfide production in haloalkaline environments.</title>
        <authorList>
            <person name="Timmers P.H.A."/>
            <person name="Vavourakis C.D."/>
            <person name="Sorokin D.Y."/>
            <person name="Sinninghe Damste J.S."/>
            <person name="Muyzer G."/>
            <person name="Stams A.J.M."/>
            <person name="Plugge C.M."/>
        </authorList>
    </citation>
    <scope>NUCLEOTIDE SEQUENCE [LARGE SCALE GENOMIC DNA]</scope>
    <source>
        <strain evidence="2">MSAO_Bac1</strain>
    </source>
</reference>
<keyword evidence="1" id="KW-1133">Transmembrane helix</keyword>
<dbReference type="EMBL" id="QZAA01000132">
    <property type="protein sequence ID" value="RQD75996.1"/>
    <property type="molecule type" value="Genomic_DNA"/>
</dbReference>
<sequence length="69" mass="8265">MWPRNEGESRQGRQRNRPLRGPLWLAWQVIFLIQLYSQVFNILLFYLFLTLVVPVLPLSIREELNAVVR</sequence>
<gene>
    <name evidence="2" type="ORF">D5R97_05200</name>
</gene>
<name>A0A424YEM2_9FIRM</name>
<proteinExistence type="predicted"/>